<evidence type="ECO:0000313" key="2">
    <source>
        <dbReference type="Proteomes" id="UP000324222"/>
    </source>
</evidence>
<dbReference type="EMBL" id="VSRR010065051">
    <property type="protein sequence ID" value="MPC84290.1"/>
    <property type="molecule type" value="Genomic_DNA"/>
</dbReference>
<evidence type="ECO:0000313" key="1">
    <source>
        <dbReference type="EMBL" id="MPC84290.1"/>
    </source>
</evidence>
<keyword evidence="2" id="KW-1185">Reference proteome</keyword>
<reference evidence="1 2" key="1">
    <citation type="submission" date="2019-05" db="EMBL/GenBank/DDBJ databases">
        <title>Another draft genome of Portunus trituberculatus and its Hox gene families provides insights of decapod evolution.</title>
        <authorList>
            <person name="Jeong J.-H."/>
            <person name="Song I."/>
            <person name="Kim S."/>
            <person name="Choi T."/>
            <person name="Kim D."/>
            <person name="Ryu S."/>
            <person name="Kim W."/>
        </authorList>
    </citation>
    <scope>NUCLEOTIDE SEQUENCE [LARGE SCALE GENOMIC DNA]</scope>
    <source>
        <tissue evidence="1">Muscle</tissue>
    </source>
</reference>
<sequence>MKHAGKDTMALHMKLERGRDRQHHLATYYLCQCVSGIAGYFATLLHHHLSLTALFVSYPAREERRGKKSIGARENNHRALPTVARRVGGFWWKTRQRRVSGPSFLIRLSRGSLCSPLCCQTKNGWLGQERREPRSRKTDDIAKV</sequence>
<dbReference type="Proteomes" id="UP000324222">
    <property type="component" value="Unassembled WGS sequence"/>
</dbReference>
<gene>
    <name evidence="1" type="ORF">E2C01_079027</name>
</gene>
<comment type="caution">
    <text evidence="1">The sequence shown here is derived from an EMBL/GenBank/DDBJ whole genome shotgun (WGS) entry which is preliminary data.</text>
</comment>
<accession>A0A5B7IIK9</accession>
<dbReference type="AlphaFoldDB" id="A0A5B7IIK9"/>
<name>A0A5B7IIK9_PORTR</name>
<organism evidence="1 2">
    <name type="scientific">Portunus trituberculatus</name>
    <name type="common">Swimming crab</name>
    <name type="synonym">Neptunus trituberculatus</name>
    <dbReference type="NCBI Taxonomy" id="210409"/>
    <lineage>
        <taxon>Eukaryota</taxon>
        <taxon>Metazoa</taxon>
        <taxon>Ecdysozoa</taxon>
        <taxon>Arthropoda</taxon>
        <taxon>Crustacea</taxon>
        <taxon>Multicrustacea</taxon>
        <taxon>Malacostraca</taxon>
        <taxon>Eumalacostraca</taxon>
        <taxon>Eucarida</taxon>
        <taxon>Decapoda</taxon>
        <taxon>Pleocyemata</taxon>
        <taxon>Brachyura</taxon>
        <taxon>Eubrachyura</taxon>
        <taxon>Portunoidea</taxon>
        <taxon>Portunidae</taxon>
        <taxon>Portuninae</taxon>
        <taxon>Portunus</taxon>
    </lineage>
</organism>
<proteinExistence type="predicted"/>
<protein>
    <submittedName>
        <fullName evidence="1">Uncharacterized protein</fullName>
    </submittedName>
</protein>